<organism evidence="3">
    <name type="scientific">Mucochytrium quahogii</name>
    <dbReference type="NCBI Taxonomy" id="96639"/>
    <lineage>
        <taxon>Eukaryota</taxon>
        <taxon>Sar</taxon>
        <taxon>Stramenopiles</taxon>
        <taxon>Bigyra</taxon>
        <taxon>Labyrinthulomycetes</taxon>
        <taxon>Thraustochytrida</taxon>
        <taxon>Thraustochytriidae</taxon>
        <taxon>Mucochytrium</taxon>
    </lineage>
</organism>
<dbReference type="AlphaFoldDB" id="A0A7S2WU35"/>
<dbReference type="EMBL" id="HBHK01026268">
    <property type="protein sequence ID" value="CAD9705935.1"/>
    <property type="molecule type" value="Transcribed_RNA"/>
</dbReference>
<feature type="compositionally biased region" description="Polar residues" evidence="2">
    <location>
        <begin position="97"/>
        <end position="114"/>
    </location>
</feature>
<feature type="compositionally biased region" description="Basic and acidic residues" evidence="2">
    <location>
        <begin position="327"/>
        <end position="337"/>
    </location>
</feature>
<protein>
    <submittedName>
        <fullName evidence="3">Uncharacterized protein</fullName>
    </submittedName>
</protein>
<keyword evidence="1" id="KW-0175">Coiled coil</keyword>
<proteinExistence type="predicted"/>
<reference evidence="3" key="1">
    <citation type="submission" date="2021-01" db="EMBL/GenBank/DDBJ databases">
        <authorList>
            <person name="Corre E."/>
            <person name="Pelletier E."/>
            <person name="Niang G."/>
            <person name="Scheremetjew M."/>
            <person name="Finn R."/>
            <person name="Kale V."/>
            <person name="Holt S."/>
            <person name="Cochrane G."/>
            <person name="Meng A."/>
            <person name="Brown T."/>
            <person name="Cohen L."/>
        </authorList>
    </citation>
    <scope>NUCLEOTIDE SEQUENCE</scope>
    <source>
        <strain evidence="3">NY070348D</strain>
    </source>
</reference>
<evidence type="ECO:0000313" key="3">
    <source>
        <dbReference type="EMBL" id="CAD9705935.1"/>
    </source>
</evidence>
<gene>
    <name evidence="3" type="ORF">QSP1433_LOCUS16503</name>
</gene>
<accession>A0A7S2WU35</accession>
<sequence length="472" mass="53944">MAELLDRTAACRLVAASRIISRALRLKRKKKEIAAVSVLSGFYDRIRFKVLRRRAIQVQCAIRISQAKKRVTYEESRKALSRIAAATDKAKLEQGFAQTHSIRNLPSSQRQSIPAKTRSTKRPDDRVLAPPSKPPPPVPEYAYTKAQYDEQVNRALVAEKRVAQMENILKIMEEKSHRMEQMSTEASRTNAHLQKRLKASERKSNFDEENKEKLEISERKCFLLKEKLCELEEKLASNSMLENEIVKLKLNLKDWDQREKIIMSRSSDLTEFVETVFGCETEESKQPSRASSTMEDTIDILFTTVKQQMRKTRDQPSSVVAAPVPAKKPENIEERESPSNAEYSALNTSITQLMRENIALMDEIVETRARHNVIVRKMAQAKSRAEHAEQANETLCTLLAWRDEQIEQLVSSNKSEFSISKNAMATATPGEDTERLEKAIQSLSPYFHKIANKFECKFSSGQKIGHVSYDHE</sequence>
<feature type="region of interest" description="Disordered" evidence="2">
    <location>
        <begin position="312"/>
        <end position="341"/>
    </location>
</feature>
<feature type="coiled-coil region" evidence="1">
    <location>
        <begin position="155"/>
        <end position="182"/>
    </location>
</feature>
<name>A0A7S2WU35_9STRA</name>
<evidence type="ECO:0000256" key="1">
    <source>
        <dbReference type="SAM" id="Coils"/>
    </source>
</evidence>
<feature type="region of interest" description="Disordered" evidence="2">
    <location>
        <begin position="97"/>
        <end position="139"/>
    </location>
</feature>
<feature type="coiled-coil region" evidence="1">
    <location>
        <begin position="224"/>
        <end position="258"/>
    </location>
</feature>
<evidence type="ECO:0000256" key="2">
    <source>
        <dbReference type="SAM" id="MobiDB-lite"/>
    </source>
</evidence>